<dbReference type="InterPro" id="IPR000073">
    <property type="entry name" value="AB_hydrolase_1"/>
</dbReference>
<dbReference type="Pfam" id="PF00561">
    <property type="entry name" value="Abhydrolase_1"/>
    <property type="match status" value="1"/>
</dbReference>
<evidence type="ECO:0000313" key="4">
    <source>
        <dbReference type="EMBL" id="TVZ05175.1"/>
    </source>
</evidence>
<dbReference type="InterPro" id="IPR051601">
    <property type="entry name" value="Serine_prot/Carboxylest_S33"/>
</dbReference>
<gene>
    <name evidence="4" type="ORF">EAS64_11300</name>
</gene>
<protein>
    <submittedName>
        <fullName evidence="4">Alpha/beta fold hydrolase</fullName>
    </submittedName>
</protein>
<dbReference type="EMBL" id="RPFW01000002">
    <property type="protein sequence ID" value="TVZ05175.1"/>
    <property type="molecule type" value="Genomic_DNA"/>
</dbReference>
<accession>A0A6P2C3V1</accession>
<comment type="caution">
    <text evidence="4">The sequence shown here is derived from an EMBL/GenBank/DDBJ whole genome shotgun (WGS) entry which is preliminary data.</text>
</comment>
<evidence type="ECO:0000259" key="3">
    <source>
        <dbReference type="Pfam" id="PF00561"/>
    </source>
</evidence>
<dbReference type="InterPro" id="IPR002410">
    <property type="entry name" value="Peptidase_S33"/>
</dbReference>
<dbReference type="PRINTS" id="PR00793">
    <property type="entry name" value="PROAMNOPTASE"/>
</dbReference>
<evidence type="ECO:0000313" key="5">
    <source>
        <dbReference type="Proteomes" id="UP000460272"/>
    </source>
</evidence>
<evidence type="ECO:0000256" key="2">
    <source>
        <dbReference type="ARBA" id="ARBA00022801"/>
    </source>
</evidence>
<feature type="domain" description="AB hydrolase-1" evidence="3">
    <location>
        <begin position="50"/>
        <end position="170"/>
    </location>
</feature>
<name>A0A6P2C3V1_9ACTN</name>
<dbReference type="GO" id="GO:0004177">
    <property type="term" value="F:aminopeptidase activity"/>
    <property type="evidence" value="ECO:0007669"/>
    <property type="project" value="UniProtKB-EC"/>
</dbReference>
<reference evidence="4 5" key="1">
    <citation type="submission" date="2018-11" db="EMBL/GenBank/DDBJ databases">
        <title>Trebonia kvetii gen.nov., sp.nov., a novel acidophilic actinobacterium, and proposal of the new actinobacterial family Treboniaceae fam. nov.</title>
        <authorList>
            <person name="Rapoport D."/>
            <person name="Sagova-Mareckova M."/>
            <person name="Sedlacek I."/>
            <person name="Provaznik J."/>
            <person name="Kralova S."/>
            <person name="Pavlinic D."/>
            <person name="Benes V."/>
            <person name="Kopecky J."/>
        </authorList>
    </citation>
    <scope>NUCLEOTIDE SEQUENCE [LARGE SCALE GENOMIC DNA]</scope>
    <source>
        <strain evidence="4 5">15Tr583</strain>
    </source>
</reference>
<dbReference type="Proteomes" id="UP000460272">
    <property type="component" value="Unassembled WGS sequence"/>
</dbReference>
<organism evidence="4 5">
    <name type="scientific">Trebonia kvetii</name>
    <dbReference type="NCBI Taxonomy" id="2480626"/>
    <lineage>
        <taxon>Bacteria</taxon>
        <taxon>Bacillati</taxon>
        <taxon>Actinomycetota</taxon>
        <taxon>Actinomycetes</taxon>
        <taxon>Streptosporangiales</taxon>
        <taxon>Treboniaceae</taxon>
        <taxon>Trebonia</taxon>
    </lineage>
</organism>
<dbReference type="PANTHER" id="PTHR43248">
    <property type="entry name" value="2-SUCCINYL-6-HYDROXY-2,4-CYCLOHEXADIENE-1-CARBOXYLATE SYNTHASE"/>
    <property type="match status" value="1"/>
</dbReference>
<keyword evidence="5" id="KW-1185">Reference proteome</keyword>
<sequence>MRTYRQPGTVLTDHHFSVPLDHGRPDGERIEVFAREVVAAGKADRPDALPWLVFLQGGPGFAAQRPVGKSTWLARALDDYRVLLLDQRGTGRSTPATARSVARRGTAAAQAEYLAHFRADSIVLDCELIRRQLCGERPWSVLGQSFGGFCTVSYLSFAPHGMAEALITGGLPGLGSHAEAVYRLTYGLCADRCAAHYENYPDDIESAQAVARQLATHDVRLPDGSRLTVERFQSIGDMLGGSSGSHELHYLLEDPWDGDGGLSDAFLADIADRTGFARAPLYAVLHESCYAQGTATRWAAHRVRAEFPAFDPAAAVAGEAPLLFTGEMVYPWMVDLDPALLPLRDAAHLLAEREGWPPLYDPTRLAANEVPAAAAVYHDDLYVPAALSLRTAASISGLRTWVTNEWEHEGLRISGGKVLDRLIAMNRGEV</sequence>
<keyword evidence="2 4" id="KW-0378">Hydrolase</keyword>
<dbReference type="AlphaFoldDB" id="A0A6P2C3V1"/>
<comment type="similarity">
    <text evidence="1">Belongs to the peptidase S33 family.</text>
</comment>
<dbReference type="OrthoDB" id="9796770at2"/>
<evidence type="ECO:0000256" key="1">
    <source>
        <dbReference type="ARBA" id="ARBA00010088"/>
    </source>
</evidence>
<dbReference type="GO" id="GO:0006508">
    <property type="term" value="P:proteolysis"/>
    <property type="evidence" value="ECO:0007669"/>
    <property type="project" value="InterPro"/>
</dbReference>
<dbReference type="PANTHER" id="PTHR43248:SF2">
    <property type="entry name" value="PROLYL AMINOPEPTIDASE"/>
    <property type="match status" value="1"/>
</dbReference>
<dbReference type="RefSeq" id="WP_145852878.1">
    <property type="nucleotide sequence ID" value="NZ_RPFW01000002.1"/>
</dbReference>
<dbReference type="Gene3D" id="3.40.50.1820">
    <property type="entry name" value="alpha/beta hydrolase"/>
    <property type="match status" value="1"/>
</dbReference>
<proteinExistence type="inferred from homology"/>
<dbReference type="InterPro" id="IPR029058">
    <property type="entry name" value="AB_hydrolase_fold"/>
</dbReference>
<dbReference type="SUPFAM" id="SSF53474">
    <property type="entry name" value="alpha/beta-Hydrolases"/>
    <property type="match status" value="1"/>
</dbReference>